<evidence type="ECO:0000313" key="3">
    <source>
        <dbReference type="Proteomes" id="UP001292084"/>
    </source>
</evidence>
<feature type="transmembrane region" description="Helical" evidence="1">
    <location>
        <begin position="120"/>
        <end position="140"/>
    </location>
</feature>
<dbReference type="Pfam" id="PF11085">
    <property type="entry name" value="YqhR"/>
    <property type="match status" value="1"/>
</dbReference>
<name>A0ABU5KLW3_9BACL</name>
<feature type="transmembrane region" description="Helical" evidence="1">
    <location>
        <begin position="12"/>
        <end position="36"/>
    </location>
</feature>
<keyword evidence="3" id="KW-1185">Reference proteome</keyword>
<proteinExistence type="predicted"/>
<feature type="transmembrane region" description="Helical" evidence="1">
    <location>
        <begin position="56"/>
        <end position="80"/>
    </location>
</feature>
<protein>
    <submittedName>
        <fullName evidence="2">YqhR family membrane protein</fullName>
    </submittedName>
</protein>
<organism evidence="2 3">
    <name type="scientific">Jeotgalibacillus haloalkalitolerans</name>
    <dbReference type="NCBI Taxonomy" id="3104292"/>
    <lineage>
        <taxon>Bacteria</taxon>
        <taxon>Bacillati</taxon>
        <taxon>Bacillota</taxon>
        <taxon>Bacilli</taxon>
        <taxon>Bacillales</taxon>
        <taxon>Caryophanaceae</taxon>
        <taxon>Jeotgalibacillus</taxon>
    </lineage>
</organism>
<accession>A0ABU5KLW3</accession>
<gene>
    <name evidence="2" type="ORF">UFB30_07850</name>
</gene>
<evidence type="ECO:0000256" key="1">
    <source>
        <dbReference type="SAM" id="Phobius"/>
    </source>
</evidence>
<dbReference type="RefSeq" id="WP_322421125.1">
    <property type="nucleotide sequence ID" value="NZ_JAXQNN010000002.1"/>
</dbReference>
<dbReference type="EMBL" id="JAXQNN010000002">
    <property type="protein sequence ID" value="MDZ5712139.1"/>
    <property type="molecule type" value="Genomic_DNA"/>
</dbReference>
<dbReference type="InterPro" id="IPR024563">
    <property type="entry name" value="YqhR"/>
</dbReference>
<comment type="caution">
    <text evidence="2">The sequence shown here is derived from an EMBL/GenBank/DDBJ whole genome shotgun (WGS) entry which is preliminary data.</text>
</comment>
<dbReference type="Proteomes" id="UP001292084">
    <property type="component" value="Unassembled WGS sequence"/>
</dbReference>
<reference evidence="2 3" key="1">
    <citation type="submission" date="2023-12" db="EMBL/GenBank/DDBJ databases">
        <title>Jeotgalibacillus haloalkaliphilus sp. nov., a novel salt-tolerant bacteria, isolated from the estuary of the Fenhe River into the Yellow River.</title>
        <authorList>
            <person name="Li Y."/>
        </authorList>
    </citation>
    <scope>NUCLEOTIDE SEQUENCE [LARGE SCALE GENOMIC DNA]</scope>
    <source>
        <strain evidence="2 3">HH7-29</strain>
    </source>
</reference>
<evidence type="ECO:0000313" key="2">
    <source>
        <dbReference type="EMBL" id="MDZ5712139.1"/>
    </source>
</evidence>
<feature type="transmembrane region" description="Helical" evidence="1">
    <location>
        <begin position="87"/>
        <end position="108"/>
    </location>
</feature>
<keyword evidence="1" id="KW-0812">Transmembrane</keyword>
<keyword evidence="1" id="KW-0472">Membrane</keyword>
<sequence>MEFPTIKRIPLAIYTSIAGAFLFYSLYRIYVFFHFIEKELLKPGFSFIAADFQKGWLSEIIFFVIILCCSVLWALIYYVLFKNSHTVFPGILSGLFVLGALLLAGWFFEWRIDPAVLKTRTIVSLFSLFILYGLFTGYSISYEEPYKVNQPEK</sequence>
<keyword evidence="1" id="KW-1133">Transmembrane helix</keyword>